<protein>
    <recommendedName>
        <fullName evidence="2">Nucleoside 2-deoxyribosyltransferase</fullName>
    </recommendedName>
</protein>
<proteinExistence type="predicted"/>
<dbReference type="PATRIC" id="fig|287.2002.peg.5524"/>
<dbReference type="Gene3D" id="3.40.50.450">
    <property type="match status" value="1"/>
</dbReference>
<organism evidence="1">
    <name type="scientific">Pseudomonas aeruginosa</name>
    <dbReference type="NCBI Taxonomy" id="287"/>
    <lineage>
        <taxon>Bacteria</taxon>
        <taxon>Pseudomonadati</taxon>
        <taxon>Pseudomonadota</taxon>
        <taxon>Gammaproteobacteria</taxon>
        <taxon>Pseudomonadales</taxon>
        <taxon>Pseudomonadaceae</taxon>
        <taxon>Pseudomonas</taxon>
    </lineage>
</organism>
<evidence type="ECO:0008006" key="2">
    <source>
        <dbReference type="Google" id="ProtNLM"/>
    </source>
</evidence>
<name>B3G2R1_PSEAI</name>
<gene>
    <name evidence="1" type="ORF">PACL_0664</name>
</gene>
<dbReference type="AlphaFoldDB" id="B3G2R1"/>
<dbReference type="InterPro" id="IPR007710">
    <property type="entry name" value="Nucleoside_deoxyribTrfase"/>
</dbReference>
<dbReference type="SUPFAM" id="SSF52309">
    <property type="entry name" value="N-(deoxy)ribosyltransferase-like"/>
    <property type="match status" value="1"/>
</dbReference>
<sequence length="144" mass="15997">MYLAGPLFSEAELDFNLALAERIEESLDVYLPQRDGGKLVDLLACGVEKRAAYKSIFDRDLRALEAAFAVIIVLDGRTVDEGAAFELGYAYAHCKLCFGLQTDPRRLVPAGNNPMIEMPLQRIFHSIESAGEWADLFARSQTKV</sequence>
<dbReference type="Pfam" id="PF05014">
    <property type="entry name" value="Nuc_deoxyrib_tr"/>
    <property type="match status" value="1"/>
</dbReference>
<accession>B3G2R1</accession>
<dbReference type="EMBL" id="EU595755">
    <property type="protein sequence ID" value="ACD39323.1"/>
    <property type="molecule type" value="Genomic_DNA"/>
</dbReference>
<evidence type="ECO:0000313" key="1">
    <source>
        <dbReference type="EMBL" id="ACD39323.1"/>
    </source>
</evidence>
<reference evidence="1" key="1">
    <citation type="journal article" date="2008" name="Genomics">
        <title>Large-insert genome analysis technology detects structural variation in Pseudomonas aeruginosa clinical strains from cystic fibrosis patients.</title>
        <authorList>
            <person name="Hayden H.S."/>
            <person name="Gillett W."/>
            <person name="Saenphimmachak C."/>
            <person name="Lim R."/>
            <person name="Zhou Y."/>
            <person name="Jacobs M.A."/>
            <person name="Chang J."/>
            <person name="Rohmer L."/>
            <person name="D'Argenio D.A."/>
            <person name="Palmieri A."/>
            <person name="Levy R."/>
            <person name="Haugen E."/>
            <person name="Wong G.K."/>
            <person name="Brittnacher M.J."/>
            <person name="Burns J.L."/>
            <person name="Miller S.I."/>
            <person name="Olson M.V."/>
            <person name="Kaul R."/>
        </authorList>
    </citation>
    <scope>NUCLEOTIDE SEQUENCE</scope>
    <source>
        <strain evidence="1">PACS181</strain>
    </source>
</reference>